<evidence type="ECO:0000313" key="2">
    <source>
        <dbReference type="EMBL" id="CAL1354507.1"/>
    </source>
</evidence>
<accession>A0AAV2CDC9</accession>
<dbReference type="PANTHER" id="PTHR35046:SF9">
    <property type="entry name" value="RNA-DIRECTED DNA POLYMERASE"/>
    <property type="match status" value="1"/>
</dbReference>
<dbReference type="PANTHER" id="PTHR35046">
    <property type="entry name" value="ZINC KNUCKLE (CCHC-TYPE) FAMILY PROTEIN"/>
    <property type="match status" value="1"/>
</dbReference>
<dbReference type="AlphaFoldDB" id="A0AAV2CDC9"/>
<dbReference type="SUPFAM" id="SSF50630">
    <property type="entry name" value="Acid proteases"/>
    <property type="match status" value="1"/>
</dbReference>
<dbReference type="CDD" id="cd00303">
    <property type="entry name" value="retropepsin_like"/>
    <property type="match status" value="1"/>
</dbReference>
<dbReference type="EMBL" id="OZ034813">
    <property type="protein sequence ID" value="CAL1354507.1"/>
    <property type="molecule type" value="Genomic_DNA"/>
</dbReference>
<protein>
    <submittedName>
        <fullName evidence="2">Uncharacterized protein</fullName>
    </submittedName>
</protein>
<name>A0AAV2CDC9_9ROSI</name>
<evidence type="ECO:0000313" key="3">
    <source>
        <dbReference type="Proteomes" id="UP001497516"/>
    </source>
</evidence>
<keyword evidence="3" id="KW-1185">Reference proteome</keyword>
<sequence length="148" mass="16444">MDNQCPNRRALVLLENGQYVSDSEEEEHARETLESEVDESIKMEPPPGSLLVTGRMLSVQPKEDLEQRENLFHTRCVVDGKLLAVVIDGGSCTNAISTIAVSKLGLSTIKHPKPYKLQWLNEDGSIKVARQTLLKFAIGGYKEKFCAT</sequence>
<evidence type="ECO:0000256" key="1">
    <source>
        <dbReference type="SAM" id="MobiDB-lite"/>
    </source>
</evidence>
<dbReference type="Proteomes" id="UP001497516">
    <property type="component" value="Chromosome 1"/>
</dbReference>
<dbReference type="Gene3D" id="2.40.70.10">
    <property type="entry name" value="Acid Proteases"/>
    <property type="match status" value="1"/>
</dbReference>
<proteinExistence type="predicted"/>
<dbReference type="InterPro" id="IPR021109">
    <property type="entry name" value="Peptidase_aspartic_dom_sf"/>
</dbReference>
<feature type="region of interest" description="Disordered" evidence="1">
    <location>
        <begin position="16"/>
        <end position="48"/>
    </location>
</feature>
<organism evidence="2 3">
    <name type="scientific">Linum trigynum</name>
    <dbReference type="NCBI Taxonomy" id="586398"/>
    <lineage>
        <taxon>Eukaryota</taxon>
        <taxon>Viridiplantae</taxon>
        <taxon>Streptophyta</taxon>
        <taxon>Embryophyta</taxon>
        <taxon>Tracheophyta</taxon>
        <taxon>Spermatophyta</taxon>
        <taxon>Magnoliopsida</taxon>
        <taxon>eudicotyledons</taxon>
        <taxon>Gunneridae</taxon>
        <taxon>Pentapetalae</taxon>
        <taxon>rosids</taxon>
        <taxon>fabids</taxon>
        <taxon>Malpighiales</taxon>
        <taxon>Linaceae</taxon>
        <taxon>Linum</taxon>
    </lineage>
</organism>
<reference evidence="2 3" key="1">
    <citation type="submission" date="2024-04" db="EMBL/GenBank/DDBJ databases">
        <authorList>
            <person name="Fracassetti M."/>
        </authorList>
    </citation>
    <scope>NUCLEOTIDE SEQUENCE [LARGE SCALE GENOMIC DNA]</scope>
</reference>
<gene>
    <name evidence="2" type="ORF">LTRI10_LOCUS2312</name>
</gene>